<dbReference type="Pfam" id="PF26130">
    <property type="entry name" value="PB1-like"/>
    <property type="match status" value="1"/>
</dbReference>
<feature type="region of interest" description="Disordered" evidence="1">
    <location>
        <begin position="316"/>
        <end position="362"/>
    </location>
</feature>
<dbReference type="AlphaFoldDB" id="A0A0L9TVZ9"/>
<feature type="domain" description="PB1-like" evidence="2">
    <location>
        <begin position="57"/>
        <end position="121"/>
    </location>
</feature>
<sequence>MQCEVVQCEVLSGEDKDFIRAFELRDWSFDVNHEVVLRVREVVQVEFGGRGRYSPWGKFVNDGCLKYEGESDTMYFDPDLWSYFFLVSVVKSLGYDGFKDLWFSVGCGPVLNDRLEALCDDVGGDEVAPEVNEGGEGVRADGERIEVVVGQGEMTEADKVEGERIEVVEVDGEAERTEADEDEVKGERIEAERTEAYEDEVQGEKIEVEECHVEAERIEADEDEVQEVEECHVEAERIEAQDGEAYTIEVEDLEDIEVEVCDWSTSRDGDDGEMNSKDGLVNINVQCEFSESSGSMEVEVEPFLLGSESDMKEDEINDSSLFNDEWQSEDLTSPDTSDEESEDEEGEVGHNKKKTARRETKCRKRNNNPVHCLRVNHMEKNHFILEKCYMFYW</sequence>
<dbReference type="Gramene" id="KOM34359">
    <property type="protein sequence ID" value="KOM34359"/>
    <property type="gene ID" value="LR48_Vigan02g050900"/>
</dbReference>
<evidence type="ECO:0000259" key="2">
    <source>
        <dbReference type="Pfam" id="PF26130"/>
    </source>
</evidence>
<feature type="compositionally biased region" description="Acidic residues" evidence="1">
    <location>
        <begin position="336"/>
        <end position="346"/>
    </location>
</feature>
<reference evidence="4" key="1">
    <citation type="journal article" date="2015" name="Proc. Natl. Acad. Sci. U.S.A.">
        <title>Genome sequencing of adzuki bean (Vigna angularis) provides insight into high starch and low fat accumulation and domestication.</title>
        <authorList>
            <person name="Yang K."/>
            <person name="Tian Z."/>
            <person name="Chen C."/>
            <person name="Luo L."/>
            <person name="Zhao B."/>
            <person name="Wang Z."/>
            <person name="Yu L."/>
            <person name="Li Y."/>
            <person name="Sun Y."/>
            <person name="Li W."/>
            <person name="Chen Y."/>
            <person name="Li Y."/>
            <person name="Zhang Y."/>
            <person name="Ai D."/>
            <person name="Zhao J."/>
            <person name="Shang C."/>
            <person name="Ma Y."/>
            <person name="Wu B."/>
            <person name="Wang M."/>
            <person name="Gao L."/>
            <person name="Sun D."/>
            <person name="Zhang P."/>
            <person name="Guo F."/>
            <person name="Wang W."/>
            <person name="Li Y."/>
            <person name="Wang J."/>
            <person name="Varshney R.K."/>
            <person name="Wang J."/>
            <person name="Ling H.Q."/>
            <person name="Wan P."/>
        </authorList>
    </citation>
    <scope>NUCLEOTIDE SEQUENCE</scope>
    <source>
        <strain evidence="4">cv. Jingnong 6</strain>
    </source>
</reference>
<gene>
    <name evidence="3" type="ORF">LR48_Vigan02g050900</name>
</gene>
<evidence type="ECO:0000256" key="1">
    <source>
        <dbReference type="SAM" id="MobiDB-lite"/>
    </source>
</evidence>
<dbReference type="Proteomes" id="UP000053144">
    <property type="component" value="Chromosome 2"/>
</dbReference>
<evidence type="ECO:0000313" key="3">
    <source>
        <dbReference type="EMBL" id="KOM34359.1"/>
    </source>
</evidence>
<proteinExistence type="predicted"/>
<accession>A0A0L9TVZ9</accession>
<feature type="compositionally biased region" description="Basic residues" evidence="1">
    <location>
        <begin position="351"/>
        <end position="362"/>
    </location>
</feature>
<organism evidence="3 4">
    <name type="scientific">Phaseolus angularis</name>
    <name type="common">Azuki bean</name>
    <name type="synonym">Vigna angularis</name>
    <dbReference type="NCBI Taxonomy" id="3914"/>
    <lineage>
        <taxon>Eukaryota</taxon>
        <taxon>Viridiplantae</taxon>
        <taxon>Streptophyta</taxon>
        <taxon>Embryophyta</taxon>
        <taxon>Tracheophyta</taxon>
        <taxon>Spermatophyta</taxon>
        <taxon>Magnoliopsida</taxon>
        <taxon>eudicotyledons</taxon>
        <taxon>Gunneridae</taxon>
        <taxon>Pentapetalae</taxon>
        <taxon>rosids</taxon>
        <taxon>fabids</taxon>
        <taxon>Fabales</taxon>
        <taxon>Fabaceae</taxon>
        <taxon>Papilionoideae</taxon>
        <taxon>50 kb inversion clade</taxon>
        <taxon>NPAAA clade</taxon>
        <taxon>indigoferoid/millettioid clade</taxon>
        <taxon>Phaseoleae</taxon>
        <taxon>Vigna</taxon>
    </lineage>
</organism>
<protein>
    <recommendedName>
        <fullName evidence="2">PB1-like domain-containing protein</fullName>
    </recommendedName>
</protein>
<name>A0A0L9TVZ9_PHAAN</name>
<dbReference type="EMBL" id="CM003372">
    <property type="protein sequence ID" value="KOM34359.1"/>
    <property type="molecule type" value="Genomic_DNA"/>
</dbReference>
<dbReference type="InterPro" id="IPR058594">
    <property type="entry name" value="PB1-like_dom_pln"/>
</dbReference>
<evidence type="ECO:0000313" key="4">
    <source>
        <dbReference type="Proteomes" id="UP000053144"/>
    </source>
</evidence>